<keyword evidence="3" id="KW-1185">Reference proteome</keyword>
<protein>
    <submittedName>
        <fullName evidence="2">Uncharacterized protein</fullName>
    </submittedName>
</protein>
<accession>A0A2G2XQM8</accession>
<dbReference type="Proteomes" id="UP000224567">
    <property type="component" value="Unassembled WGS sequence"/>
</dbReference>
<organism evidence="2 3">
    <name type="scientific">Capsicum baccatum</name>
    <name type="common">Peruvian pepper</name>
    <dbReference type="NCBI Taxonomy" id="33114"/>
    <lineage>
        <taxon>Eukaryota</taxon>
        <taxon>Viridiplantae</taxon>
        <taxon>Streptophyta</taxon>
        <taxon>Embryophyta</taxon>
        <taxon>Tracheophyta</taxon>
        <taxon>Spermatophyta</taxon>
        <taxon>Magnoliopsida</taxon>
        <taxon>eudicotyledons</taxon>
        <taxon>Gunneridae</taxon>
        <taxon>Pentapetalae</taxon>
        <taxon>asterids</taxon>
        <taxon>lamiids</taxon>
        <taxon>Solanales</taxon>
        <taxon>Solanaceae</taxon>
        <taxon>Solanoideae</taxon>
        <taxon>Capsiceae</taxon>
        <taxon>Capsicum</taxon>
    </lineage>
</organism>
<proteinExistence type="predicted"/>
<reference evidence="2 3" key="1">
    <citation type="journal article" date="2017" name="Genome Biol.">
        <title>New reference genome sequences of hot pepper reveal the massive evolution of plant disease-resistance genes by retroduplication.</title>
        <authorList>
            <person name="Kim S."/>
            <person name="Park J."/>
            <person name="Yeom S.I."/>
            <person name="Kim Y.M."/>
            <person name="Seo E."/>
            <person name="Kim K.T."/>
            <person name="Kim M.S."/>
            <person name="Lee J.M."/>
            <person name="Cheong K."/>
            <person name="Shin H.S."/>
            <person name="Kim S.B."/>
            <person name="Han K."/>
            <person name="Lee J."/>
            <person name="Park M."/>
            <person name="Lee H.A."/>
            <person name="Lee H.Y."/>
            <person name="Lee Y."/>
            <person name="Oh S."/>
            <person name="Lee J.H."/>
            <person name="Choi E."/>
            <person name="Choi E."/>
            <person name="Lee S.E."/>
            <person name="Jeon J."/>
            <person name="Kim H."/>
            <person name="Choi G."/>
            <person name="Song H."/>
            <person name="Lee J."/>
            <person name="Lee S.C."/>
            <person name="Kwon J.K."/>
            <person name="Lee H.Y."/>
            <person name="Koo N."/>
            <person name="Hong Y."/>
            <person name="Kim R.W."/>
            <person name="Kang W.H."/>
            <person name="Huh J.H."/>
            <person name="Kang B.C."/>
            <person name="Yang T.J."/>
            <person name="Lee Y.H."/>
            <person name="Bennetzen J.L."/>
            <person name="Choi D."/>
        </authorList>
    </citation>
    <scope>NUCLEOTIDE SEQUENCE [LARGE SCALE GENOMIC DNA]</scope>
    <source>
        <strain evidence="3">cv. PBC81</strain>
    </source>
</reference>
<dbReference type="InterPro" id="IPR032675">
    <property type="entry name" value="LRR_dom_sf"/>
</dbReference>
<dbReference type="OrthoDB" id="1896560at2759"/>
<dbReference type="PANTHER" id="PTHR36766:SF70">
    <property type="entry name" value="DISEASE RESISTANCE PROTEIN RGA4"/>
    <property type="match status" value="1"/>
</dbReference>
<gene>
    <name evidence="2" type="ORF">CQW23_02157</name>
</gene>
<dbReference type="AlphaFoldDB" id="A0A2G2XQM8"/>
<keyword evidence="1" id="KW-0611">Plant defense</keyword>
<name>A0A2G2XQM8_CAPBA</name>
<evidence type="ECO:0000313" key="2">
    <source>
        <dbReference type="EMBL" id="PHT59794.1"/>
    </source>
</evidence>
<reference evidence="3" key="2">
    <citation type="journal article" date="2017" name="J. Anim. Genet.">
        <title>Multiple reference genome sequences of hot pepper reveal the massive evolution of plant disease resistance genes by retroduplication.</title>
        <authorList>
            <person name="Kim S."/>
            <person name="Park J."/>
            <person name="Yeom S.-I."/>
            <person name="Kim Y.-M."/>
            <person name="Seo E."/>
            <person name="Kim K.-T."/>
            <person name="Kim M.-S."/>
            <person name="Lee J.M."/>
            <person name="Cheong K."/>
            <person name="Shin H.-S."/>
            <person name="Kim S.-B."/>
            <person name="Han K."/>
            <person name="Lee J."/>
            <person name="Park M."/>
            <person name="Lee H.-A."/>
            <person name="Lee H.-Y."/>
            <person name="Lee Y."/>
            <person name="Oh S."/>
            <person name="Lee J.H."/>
            <person name="Choi E."/>
            <person name="Choi E."/>
            <person name="Lee S.E."/>
            <person name="Jeon J."/>
            <person name="Kim H."/>
            <person name="Choi G."/>
            <person name="Song H."/>
            <person name="Lee J."/>
            <person name="Lee S.-C."/>
            <person name="Kwon J.-K."/>
            <person name="Lee H.-Y."/>
            <person name="Koo N."/>
            <person name="Hong Y."/>
            <person name="Kim R.W."/>
            <person name="Kang W.-H."/>
            <person name="Huh J.H."/>
            <person name="Kang B.-C."/>
            <person name="Yang T.-J."/>
            <person name="Lee Y.-H."/>
            <person name="Bennetzen J.L."/>
            <person name="Choi D."/>
        </authorList>
    </citation>
    <scope>NUCLEOTIDE SEQUENCE [LARGE SCALE GENOMIC DNA]</scope>
    <source>
        <strain evidence="3">cv. PBC81</strain>
    </source>
</reference>
<evidence type="ECO:0000256" key="1">
    <source>
        <dbReference type="ARBA" id="ARBA00022821"/>
    </source>
</evidence>
<dbReference type="Gene3D" id="3.80.10.10">
    <property type="entry name" value="Ribonuclease Inhibitor"/>
    <property type="match status" value="2"/>
</dbReference>
<dbReference type="PANTHER" id="PTHR36766">
    <property type="entry name" value="PLANT BROAD-SPECTRUM MILDEW RESISTANCE PROTEIN RPW8"/>
    <property type="match status" value="1"/>
</dbReference>
<evidence type="ECO:0000313" key="3">
    <source>
        <dbReference type="Proteomes" id="UP000224567"/>
    </source>
</evidence>
<comment type="caution">
    <text evidence="2">The sequence shown here is derived from an EMBL/GenBank/DDBJ whole genome shotgun (WGS) entry which is preliminary data.</text>
</comment>
<dbReference type="GO" id="GO:0006952">
    <property type="term" value="P:defense response"/>
    <property type="evidence" value="ECO:0007669"/>
    <property type="project" value="UniProtKB-KW"/>
</dbReference>
<dbReference type="SUPFAM" id="SSF52058">
    <property type="entry name" value="L domain-like"/>
    <property type="match status" value="1"/>
</dbReference>
<sequence>MKPWQTTIQTSCKHLRIGTCDTLKFELVANDTTGSCNTSLETLTIENCDSLPDIPLGNFPGLQVLSIINCKNLQTISIHCGVQTLNLQRHTIRNCDKFKLLPTQMTNVLQSLAFLDLDICQGIERFSEGGLPSSLQILYMIGREKLMTNQKGWGLQTLTRLRYCRIQNSDVESFPNDSIFPPSLEILTLGNHPNLWTLNYKGLQNLTSLRHLTIWNCPQLQSLPEEGLPSSLTALDINGCGLLNQRLESEKGEEWQKIRHIRCVSLDQRLIRGCD</sequence>
<dbReference type="EMBL" id="MLFT02000001">
    <property type="protein sequence ID" value="PHT59794.1"/>
    <property type="molecule type" value="Genomic_DNA"/>
</dbReference>